<dbReference type="Pfam" id="PF13380">
    <property type="entry name" value="CoA_binding_2"/>
    <property type="match status" value="1"/>
</dbReference>
<dbReference type="InterPro" id="IPR011761">
    <property type="entry name" value="ATP-grasp"/>
</dbReference>
<dbReference type="SMART" id="SM00881">
    <property type="entry name" value="CoA_binding"/>
    <property type="match status" value="1"/>
</dbReference>
<dbReference type="InterPro" id="IPR016102">
    <property type="entry name" value="Succinyl-CoA_synth-like"/>
</dbReference>
<dbReference type="Pfam" id="PF13607">
    <property type="entry name" value="Succ_CoA_lig"/>
    <property type="match status" value="1"/>
</dbReference>
<dbReference type="SUPFAM" id="SSF56059">
    <property type="entry name" value="Glutathione synthetase ATP-binding domain-like"/>
    <property type="match status" value="1"/>
</dbReference>
<evidence type="ECO:0000313" key="5">
    <source>
        <dbReference type="Proteomes" id="UP000182938"/>
    </source>
</evidence>
<dbReference type="SUPFAM" id="SSF52210">
    <property type="entry name" value="Succinyl-CoA synthetase domains"/>
    <property type="match status" value="2"/>
</dbReference>
<protein>
    <submittedName>
        <fullName evidence="4">Multidrug ABC transporter permease</fullName>
    </submittedName>
</protein>
<gene>
    <name evidence="4" type="ORF">ASJ30_06790</name>
</gene>
<proteinExistence type="predicted"/>
<dbReference type="AlphaFoldDB" id="A0A1L3MG39"/>
<dbReference type="KEGG" id="jte:ASJ30_06790"/>
<dbReference type="Gene3D" id="3.40.50.720">
    <property type="entry name" value="NAD(P)-binding Rossmann-like Domain"/>
    <property type="match status" value="1"/>
</dbReference>
<dbReference type="Gene3D" id="3.30.1490.20">
    <property type="entry name" value="ATP-grasp fold, A domain"/>
    <property type="match status" value="1"/>
</dbReference>
<sequence length="894" mass="96161">MTELPPGYPVLAEADVVLRDGSVCRLRPIKPSDADAIRHFHSRQSDESIYLRFFAPMRTLSDRDIKRFTEVDYHDRMALVATIGDDIIGIGRYDRVGPHTAEVAFNISDDYHGKGIGSVLLEHLAAIAHAGDITEFEAEVLPHNRKMLSVFSEAGYQVSRRLEDGVVTLHFAIEPTAESLSVRFAREHRAESQSVRAMLHPASVAVIGASRRERAIGHQVLKQVLDGGFTGQVHAVNPDAGEILGLTAVRTVGEIDGGVELAVIAVPAERVTQVVLECAAAGVKTLLIISSGFAEVDEAGAARQQEVLRLARTHGMRVLGPNSFGLINNDPAVSLNATLTPVIPRPGHLGLFSQSGALAIANLDSAARRNLGISVFASAGNRVDVSGNDLMQYWVDDERTHAVGLYLESMGNPRKFSRVARHLASNKPVIVVKPASATYGAPPGHKVRKPKVKPHVFGSMLQQAGVIHCENVHQMFDVAQLLVHQPLPAGRRVAIVGNSSQLAALCADNATERGLEVVHGPVAIPTEASAREFQRAVDAAFGDPDVDSVIVCFIPPVGALDQEVVEALRHAASRSDKPCVATLLGLLGVDEGGDAAFLHETGDVADDTPRQAVPLYPMPEEAIRALALATDYGQWRDKDKGETVVRDGIDRWAARALLDRVLEEDPEGRALTSDESRELLAAYGIDVWPRFEAADADEAVAIAEEVGYPVVVKSLSPLVRGQALLEGIRVDLHDAHAVRSAFEALDRRLAPMDANYFVVQRMARPGVSTVLSTLEDPLFGPVVSFSIAGAPTTLLDDIAYRIPPLTDVDVRELVEDLKLAPLLMGHDGAAPVDRAALEDILGRLSIMSDDFLELSSVELNPVVAHPEGATVLGADVMIAPVTRRRIDTGARSLT</sequence>
<organism evidence="4 5">
    <name type="scientific">Janibacter indicus</name>
    <dbReference type="NCBI Taxonomy" id="857417"/>
    <lineage>
        <taxon>Bacteria</taxon>
        <taxon>Bacillati</taxon>
        <taxon>Actinomycetota</taxon>
        <taxon>Actinomycetes</taxon>
        <taxon>Micrococcales</taxon>
        <taxon>Intrasporangiaceae</taxon>
        <taxon>Janibacter</taxon>
    </lineage>
</organism>
<evidence type="ECO:0000259" key="2">
    <source>
        <dbReference type="PROSITE" id="PS50975"/>
    </source>
</evidence>
<accession>A0A1L3MG39</accession>
<feature type="domain" description="N-acetyltransferase" evidence="3">
    <location>
        <begin position="24"/>
        <end position="178"/>
    </location>
</feature>
<keyword evidence="5" id="KW-1185">Reference proteome</keyword>
<dbReference type="GO" id="GO:0046872">
    <property type="term" value="F:metal ion binding"/>
    <property type="evidence" value="ECO:0007669"/>
    <property type="project" value="InterPro"/>
</dbReference>
<dbReference type="PROSITE" id="PS51186">
    <property type="entry name" value="GNAT"/>
    <property type="match status" value="1"/>
</dbReference>
<dbReference type="Pfam" id="PF13549">
    <property type="entry name" value="ATP-grasp_5"/>
    <property type="match status" value="1"/>
</dbReference>
<dbReference type="CDD" id="cd04301">
    <property type="entry name" value="NAT_SF"/>
    <property type="match status" value="1"/>
</dbReference>
<dbReference type="EMBL" id="CP013290">
    <property type="protein sequence ID" value="APH01288.1"/>
    <property type="molecule type" value="Genomic_DNA"/>
</dbReference>
<dbReference type="Proteomes" id="UP000182938">
    <property type="component" value="Chromosome"/>
</dbReference>
<dbReference type="InterPro" id="IPR032875">
    <property type="entry name" value="Succ_CoA_lig_flav_dom"/>
</dbReference>
<feature type="domain" description="ATP-grasp" evidence="2">
    <location>
        <begin position="677"/>
        <end position="713"/>
    </location>
</feature>
<keyword evidence="1" id="KW-0547">Nucleotide-binding</keyword>
<dbReference type="InterPro" id="IPR013815">
    <property type="entry name" value="ATP_grasp_subdomain_1"/>
</dbReference>
<dbReference type="Gene3D" id="3.40.50.261">
    <property type="entry name" value="Succinyl-CoA synthetase domains"/>
    <property type="match status" value="2"/>
</dbReference>
<dbReference type="PANTHER" id="PTHR42793">
    <property type="entry name" value="COA BINDING DOMAIN CONTAINING PROTEIN"/>
    <property type="match status" value="1"/>
</dbReference>
<dbReference type="InterPro" id="IPR000182">
    <property type="entry name" value="GNAT_dom"/>
</dbReference>
<dbReference type="PROSITE" id="PS50975">
    <property type="entry name" value="ATP_GRASP"/>
    <property type="match status" value="1"/>
</dbReference>
<keyword evidence="1" id="KW-0067">ATP-binding</keyword>
<evidence type="ECO:0000313" key="4">
    <source>
        <dbReference type="EMBL" id="APH01288.1"/>
    </source>
</evidence>
<dbReference type="Gene3D" id="3.40.630.30">
    <property type="match status" value="1"/>
</dbReference>
<reference evidence="4 5" key="1">
    <citation type="submission" date="2015-11" db="EMBL/GenBank/DDBJ databases">
        <authorList>
            <person name="Zhang Y."/>
            <person name="Guo Z."/>
        </authorList>
    </citation>
    <scope>NUCLEOTIDE SEQUENCE [LARGE SCALE GENOMIC DNA]</scope>
    <source>
        <strain evidence="4 5">YFY001</strain>
    </source>
</reference>
<dbReference type="InterPro" id="IPR016181">
    <property type="entry name" value="Acyl_CoA_acyltransferase"/>
</dbReference>
<dbReference type="GO" id="GO:0016747">
    <property type="term" value="F:acyltransferase activity, transferring groups other than amino-acyl groups"/>
    <property type="evidence" value="ECO:0007669"/>
    <property type="project" value="InterPro"/>
</dbReference>
<dbReference type="RefSeq" id="WP_072624441.1">
    <property type="nucleotide sequence ID" value="NZ_CP013290.1"/>
</dbReference>
<dbReference type="InterPro" id="IPR003781">
    <property type="entry name" value="CoA-bd"/>
</dbReference>
<dbReference type="PANTHER" id="PTHR42793:SF1">
    <property type="entry name" value="PEPTIDYL-LYSINE N-ACETYLTRANSFERASE PATZ"/>
    <property type="match status" value="1"/>
</dbReference>
<evidence type="ECO:0000256" key="1">
    <source>
        <dbReference type="PROSITE-ProRule" id="PRU00409"/>
    </source>
</evidence>
<dbReference type="InterPro" id="IPR036291">
    <property type="entry name" value="NAD(P)-bd_dom_sf"/>
</dbReference>
<evidence type="ECO:0000259" key="3">
    <source>
        <dbReference type="PROSITE" id="PS51186"/>
    </source>
</evidence>
<dbReference type="Gene3D" id="3.30.470.20">
    <property type="entry name" value="ATP-grasp fold, B domain"/>
    <property type="match status" value="1"/>
</dbReference>
<dbReference type="GO" id="GO:0005524">
    <property type="term" value="F:ATP binding"/>
    <property type="evidence" value="ECO:0007669"/>
    <property type="project" value="UniProtKB-UniRule"/>
</dbReference>
<dbReference type="SUPFAM" id="SSF51735">
    <property type="entry name" value="NAD(P)-binding Rossmann-fold domains"/>
    <property type="match status" value="1"/>
</dbReference>
<dbReference type="Pfam" id="PF00583">
    <property type="entry name" value="Acetyltransf_1"/>
    <property type="match status" value="1"/>
</dbReference>
<dbReference type="SUPFAM" id="SSF55729">
    <property type="entry name" value="Acyl-CoA N-acyltransferases (Nat)"/>
    <property type="match status" value="1"/>
</dbReference>
<name>A0A1L3MG39_9MICO</name>